<evidence type="ECO:0000259" key="13">
    <source>
        <dbReference type="PROSITE" id="PS50928"/>
    </source>
</evidence>
<evidence type="ECO:0000313" key="14">
    <source>
        <dbReference type="EMBL" id="SEF53805.1"/>
    </source>
</evidence>
<dbReference type="Proteomes" id="UP000236725">
    <property type="component" value="Unassembled WGS sequence"/>
</dbReference>
<dbReference type="InterPro" id="IPR000515">
    <property type="entry name" value="MetI-like"/>
</dbReference>
<evidence type="ECO:0000256" key="9">
    <source>
        <dbReference type="ARBA" id="ARBA00022989"/>
    </source>
</evidence>
<dbReference type="GO" id="GO:0005524">
    <property type="term" value="F:ATP binding"/>
    <property type="evidence" value="ECO:0007669"/>
    <property type="project" value="UniProtKB-KW"/>
</dbReference>
<keyword evidence="6" id="KW-0547">Nucleotide-binding</keyword>
<feature type="domain" description="ABC transporter" evidence="12">
    <location>
        <begin position="244"/>
        <end position="451"/>
    </location>
</feature>
<dbReference type="PROSITE" id="PS00211">
    <property type="entry name" value="ABC_TRANSPORTER_1"/>
    <property type="match status" value="1"/>
</dbReference>
<dbReference type="Pfam" id="PF00005">
    <property type="entry name" value="ABC_tran"/>
    <property type="match status" value="1"/>
</dbReference>
<feature type="transmembrane region" description="Helical" evidence="11">
    <location>
        <begin position="209"/>
        <end position="230"/>
    </location>
</feature>
<keyword evidence="7" id="KW-0067">ATP-binding</keyword>
<dbReference type="GO" id="GO:0005886">
    <property type="term" value="C:plasma membrane"/>
    <property type="evidence" value="ECO:0007669"/>
    <property type="project" value="UniProtKB-SubCell"/>
</dbReference>
<protein>
    <submittedName>
        <fullName evidence="14">ABC-type nitrate/sulfonate/bicarbonate transport system, ATPase component</fullName>
    </submittedName>
</protein>
<feature type="transmembrane region" description="Helical" evidence="11">
    <location>
        <begin position="50"/>
        <end position="80"/>
    </location>
</feature>
<evidence type="ECO:0000256" key="6">
    <source>
        <dbReference type="ARBA" id="ARBA00022741"/>
    </source>
</evidence>
<dbReference type="SUPFAM" id="SSF52540">
    <property type="entry name" value="P-loop containing nucleoside triphosphate hydrolases"/>
    <property type="match status" value="1"/>
</dbReference>
<proteinExistence type="inferred from homology"/>
<keyword evidence="15" id="KW-1185">Reference proteome</keyword>
<dbReference type="GO" id="GO:0016887">
    <property type="term" value="F:ATP hydrolysis activity"/>
    <property type="evidence" value="ECO:0007669"/>
    <property type="project" value="InterPro"/>
</dbReference>
<dbReference type="Pfam" id="PF00528">
    <property type="entry name" value="BPD_transp_1"/>
    <property type="match status" value="1"/>
</dbReference>
<sequence length="451" mass="50544">MKKKITILFSIFLLLIGWEVFAYILDQPELIPTLPRLIHTLTELLSAETFYFSIGATIARGIIGMVLSLAVASVCASLFARYELLYELFRPLLIIMQSVPVISFILLALIFLNPESIPLMIAFLTMFPLLTENLTKGIRNLQSGFSVMASLFHIGRYNTLVQVIYPQLKPFLYSGLASAVGFGWRAIIMGEVLSQCTFGIGSEMKRAQSFIAVPELMAWTIVAILVSFLFDKGINWLSVRKINIRFSSSVKREEYNLSPILVSEVGYKYGFYSFSYTFEPGKIYGISAPSGAGKTTLLNLVNGTLIPVRGKITANLNYGIASVFQEPELLPWLTVSENIALPLARLIPQSQVLQQIKEILKEMQLNDVIASVYPGSLSYGQQQRVAIARALLYRSPLILMDEPFKGLDEAVRNSIIEYIKSRQRKSGQIIIFTSHNVDELRRLADQIICLN</sequence>
<comment type="subcellular location">
    <subcellularLocation>
        <location evidence="1 11">Cell membrane</location>
        <topology evidence="1 11">Multi-pass membrane protein</topology>
    </subcellularLocation>
</comment>
<dbReference type="InterPro" id="IPR017871">
    <property type="entry name" value="ABC_transporter-like_CS"/>
</dbReference>
<evidence type="ECO:0000256" key="10">
    <source>
        <dbReference type="ARBA" id="ARBA00023136"/>
    </source>
</evidence>
<organism evidence="14 15">
    <name type="scientific">Parabacteroides chinchillae</name>
    <dbReference type="NCBI Taxonomy" id="871327"/>
    <lineage>
        <taxon>Bacteria</taxon>
        <taxon>Pseudomonadati</taxon>
        <taxon>Bacteroidota</taxon>
        <taxon>Bacteroidia</taxon>
        <taxon>Bacteroidales</taxon>
        <taxon>Tannerellaceae</taxon>
        <taxon>Parabacteroides</taxon>
    </lineage>
</organism>
<dbReference type="Gene3D" id="3.40.50.300">
    <property type="entry name" value="P-loop containing nucleotide triphosphate hydrolases"/>
    <property type="match status" value="1"/>
</dbReference>
<dbReference type="GO" id="GO:0055085">
    <property type="term" value="P:transmembrane transport"/>
    <property type="evidence" value="ECO:0007669"/>
    <property type="project" value="InterPro"/>
</dbReference>
<evidence type="ECO:0000256" key="3">
    <source>
        <dbReference type="ARBA" id="ARBA00022475"/>
    </source>
</evidence>
<dbReference type="PROSITE" id="PS50928">
    <property type="entry name" value="ABC_TM1"/>
    <property type="match status" value="1"/>
</dbReference>
<dbReference type="PROSITE" id="PS50893">
    <property type="entry name" value="ABC_TRANSPORTER_2"/>
    <property type="match status" value="1"/>
</dbReference>
<dbReference type="SMART" id="SM00382">
    <property type="entry name" value="AAA"/>
    <property type="match status" value="1"/>
</dbReference>
<evidence type="ECO:0000256" key="4">
    <source>
        <dbReference type="ARBA" id="ARBA00022519"/>
    </source>
</evidence>
<comment type="caution">
    <text evidence="14">The sequence shown here is derived from an EMBL/GenBank/DDBJ whole genome shotgun (WGS) entry which is preliminary data.</text>
</comment>
<name>A0A8G2BUD5_9BACT</name>
<gene>
    <name evidence="14" type="ORF">SAMN05444001_102146</name>
</gene>
<keyword evidence="9 11" id="KW-1133">Transmembrane helix</keyword>
<dbReference type="InterPro" id="IPR027417">
    <property type="entry name" value="P-loop_NTPase"/>
</dbReference>
<keyword evidence="4" id="KW-0997">Cell inner membrane</keyword>
<dbReference type="Gene3D" id="1.10.3720.10">
    <property type="entry name" value="MetI-like"/>
    <property type="match status" value="1"/>
</dbReference>
<evidence type="ECO:0000259" key="12">
    <source>
        <dbReference type="PROSITE" id="PS50893"/>
    </source>
</evidence>
<dbReference type="InterPro" id="IPR003439">
    <property type="entry name" value="ABC_transporter-like_ATP-bd"/>
</dbReference>
<feature type="domain" description="ABC transmembrane type-1" evidence="13">
    <location>
        <begin position="54"/>
        <end position="234"/>
    </location>
</feature>
<keyword evidence="2 11" id="KW-0813">Transport</keyword>
<dbReference type="InterPro" id="IPR003593">
    <property type="entry name" value="AAA+_ATPase"/>
</dbReference>
<evidence type="ECO:0000256" key="11">
    <source>
        <dbReference type="RuleBase" id="RU363032"/>
    </source>
</evidence>
<evidence type="ECO:0000256" key="8">
    <source>
        <dbReference type="ARBA" id="ARBA00022967"/>
    </source>
</evidence>
<accession>A0A8G2BUD5</accession>
<evidence type="ECO:0000256" key="5">
    <source>
        <dbReference type="ARBA" id="ARBA00022692"/>
    </source>
</evidence>
<feature type="transmembrane region" description="Helical" evidence="11">
    <location>
        <begin position="92"/>
        <end position="111"/>
    </location>
</feature>
<dbReference type="EMBL" id="FNVS01000002">
    <property type="protein sequence ID" value="SEF53805.1"/>
    <property type="molecule type" value="Genomic_DNA"/>
</dbReference>
<comment type="similarity">
    <text evidence="11">Belongs to the binding-protein-dependent transport system permease family.</text>
</comment>
<dbReference type="SUPFAM" id="SSF161098">
    <property type="entry name" value="MetI-like"/>
    <property type="match status" value="1"/>
</dbReference>
<keyword evidence="8" id="KW-1278">Translocase</keyword>
<keyword evidence="5 11" id="KW-0812">Transmembrane</keyword>
<reference evidence="14 15" key="1">
    <citation type="submission" date="2016-10" db="EMBL/GenBank/DDBJ databases">
        <authorList>
            <person name="Varghese N."/>
            <person name="Submissions S."/>
        </authorList>
    </citation>
    <scope>NUCLEOTIDE SEQUENCE [LARGE SCALE GENOMIC DNA]</scope>
    <source>
        <strain evidence="14 15">DSM 29073</strain>
    </source>
</reference>
<evidence type="ECO:0000256" key="1">
    <source>
        <dbReference type="ARBA" id="ARBA00004651"/>
    </source>
</evidence>
<evidence type="ECO:0000256" key="2">
    <source>
        <dbReference type="ARBA" id="ARBA00022448"/>
    </source>
</evidence>
<dbReference type="PANTHER" id="PTHR42781">
    <property type="entry name" value="SPERMIDINE/PUTRESCINE IMPORT ATP-BINDING PROTEIN POTA"/>
    <property type="match status" value="1"/>
</dbReference>
<dbReference type="AlphaFoldDB" id="A0A8G2BUD5"/>
<keyword evidence="3" id="KW-1003">Cell membrane</keyword>
<evidence type="ECO:0000256" key="7">
    <source>
        <dbReference type="ARBA" id="ARBA00022840"/>
    </source>
</evidence>
<dbReference type="PANTHER" id="PTHR42781:SF1">
    <property type="entry name" value="THIAMINE IMPORT ATP-BINDING PROTEIN THIQ"/>
    <property type="match status" value="1"/>
</dbReference>
<evidence type="ECO:0000313" key="15">
    <source>
        <dbReference type="Proteomes" id="UP000236725"/>
    </source>
</evidence>
<keyword evidence="10 11" id="KW-0472">Membrane</keyword>
<feature type="transmembrane region" description="Helical" evidence="11">
    <location>
        <begin position="171"/>
        <end position="188"/>
    </location>
</feature>
<dbReference type="InterPro" id="IPR050093">
    <property type="entry name" value="ABC_SmlMolc_Importer"/>
</dbReference>
<dbReference type="RefSeq" id="WP_103982428.1">
    <property type="nucleotide sequence ID" value="NZ_FNVS01000002.1"/>
</dbReference>
<dbReference type="InterPro" id="IPR035906">
    <property type="entry name" value="MetI-like_sf"/>
</dbReference>